<name>A0ABP6P6C7_9ACTN</name>
<dbReference type="Proteomes" id="UP001501866">
    <property type="component" value="Unassembled WGS sequence"/>
</dbReference>
<comment type="caution">
    <text evidence="2">The sequence shown here is derived from an EMBL/GenBank/DDBJ whole genome shotgun (WGS) entry which is preliminary data.</text>
</comment>
<feature type="region of interest" description="Disordered" evidence="1">
    <location>
        <begin position="55"/>
        <end position="99"/>
    </location>
</feature>
<reference evidence="3" key="1">
    <citation type="journal article" date="2019" name="Int. J. Syst. Evol. Microbiol.">
        <title>The Global Catalogue of Microorganisms (GCM) 10K type strain sequencing project: providing services to taxonomists for standard genome sequencing and annotation.</title>
        <authorList>
            <consortium name="The Broad Institute Genomics Platform"/>
            <consortium name="The Broad Institute Genome Sequencing Center for Infectious Disease"/>
            <person name="Wu L."/>
            <person name="Ma J."/>
        </authorList>
    </citation>
    <scope>NUCLEOTIDE SEQUENCE [LARGE SCALE GENOMIC DNA]</scope>
    <source>
        <strain evidence="3">JCM 9095</strain>
    </source>
</reference>
<keyword evidence="3" id="KW-1185">Reference proteome</keyword>
<feature type="region of interest" description="Disordered" evidence="1">
    <location>
        <begin position="1"/>
        <end position="23"/>
    </location>
</feature>
<evidence type="ECO:0000256" key="1">
    <source>
        <dbReference type="SAM" id="MobiDB-lite"/>
    </source>
</evidence>
<dbReference type="EMBL" id="BAAAUH010000005">
    <property type="protein sequence ID" value="GAA3164211.1"/>
    <property type="molecule type" value="Genomic_DNA"/>
</dbReference>
<evidence type="ECO:0000313" key="3">
    <source>
        <dbReference type="Proteomes" id="UP001501866"/>
    </source>
</evidence>
<proteinExistence type="predicted"/>
<sequence length="117" mass="12691">MVGLSDPPQAHLAHGSRPEATHRTAVRVATECQIHFRPATGPLRFRLGGARRAVPARGCRPCGRRRRPPLPYRRGPVSARRTCRTGRRGTERVLAPDGRPVTTNAVDEALARTGASA</sequence>
<gene>
    <name evidence="2" type="ORF">GCM10010451_10350</name>
</gene>
<organism evidence="2 3">
    <name type="scientific">Streptomyces virens</name>
    <dbReference type="NCBI Taxonomy" id="285572"/>
    <lineage>
        <taxon>Bacteria</taxon>
        <taxon>Bacillati</taxon>
        <taxon>Actinomycetota</taxon>
        <taxon>Actinomycetes</taxon>
        <taxon>Kitasatosporales</taxon>
        <taxon>Streptomycetaceae</taxon>
        <taxon>Streptomyces</taxon>
    </lineage>
</organism>
<protein>
    <submittedName>
        <fullName evidence="2">Uncharacterized protein</fullName>
    </submittedName>
</protein>
<evidence type="ECO:0000313" key="2">
    <source>
        <dbReference type="EMBL" id="GAA3164211.1"/>
    </source>
</evidence>
<accession>A0ABP6P6C7</accession>